<dbReference type="Proteomes" id="UP000198211">
    <property type="component" value="Unassembled WGS sequence"/>
</dbReference>
<accession>A0A225UPR1</accession>
<evidence type="ECO:0000313" key="2">
    <source>
        <dbReference type="EMBL" id="OWY94556.1"/>
    </source>
</evidence>
<gene>
    <name evidence="2" type="ORF">PHMEG_00035678</name>
</gene>
<proteinExistence type="predicted"/>
<feature type="domain" description="RNase H type-1" evidence="1">
    <location>
        <begin position="123"/>
        <end position="261"/>
    </location>
</feature>
<dbReference type="InterPro" id="IPR036397">
    <property type="entry name" value="RNaseH_sf"/>
</dbReference>
<dbReference type="PANTHER" id="PTHR46387:SF2">
    <property type="entry name" value="RIBONUCLEASE HI"/>
    <property type="match status" value="1"/>
</dbReference>
<reference evidence="3" key="1">
    <citation type="submission" date="2017-03" db="EMBL/GenBank/DDBJ databases">
        <title>Phytopthora megakarya and P. palmivora, two closely related causual agents of cacao black pod achieved similar genome size and gene model numbers by different mechanisms.</title>
        <authorList>
            <person name="Ali S."/>
            <person name="Shao J."/>
            <person name="Larry D.J."/>
            <person name="Kronmiller B."/>
            <person name="Shen D."/>
            <person name="Strem M.D."/>
            <person name="Melnick R.L."/>
            <person name="Guiltinan M.J."/>
            <person name="Tyler B.M."/>
            <person name="Meinhardt L.W."/>
            <person name="Bailey B.A."/>
        </authorList>
    </citation>
    <scope>NUCLEOTIDE SEQUENCE [LARGE SCALE GENOMIC DNA]</scope>
    <source>
        <strain evidence="3">zdho120</strain>
    </source>
</reference>
<evidence type="ECO:0000313" key="3">
    <source>
        <dbReference type="Proteomes" id="UP000198211"/>
    </source>
</evidence>
<dbReference type="AlphaFoldDB" id="A0A225UPR1"/>
<dbReference type="GO" id="GO:0003676">
    <property type="term" value="F:nucleic acid binding"/>
    <property type="evidence" value="ECO:0007669"/>
    <property type="project" value="InterPro"/>
</dbReference>
<comment type="caution">
    <text evidence="2">The sequence shown here is derived from an EMBL/GenBank/DDBJ whole genome shotgun (WGS) entry which is preliminary data.</text>
</comment>
<dbReference type="EMBL" id="NBNE01014179">
    <property type="protein sequence ID" value="OWY94556.1"/>
    <property type="molecule type" value="Genomic_DNA"/>
</dbReference>
<dbReference type="STRING" id="4795.A0A225UPR1"/>
<dbReference type="Pfam" id="PF13456">
    <property type="entry name" value="RVT_3"/>
    <property type="match status" value="1"/>
</dbReference>
<keyword evidence="3" id="KW-1185">Reference proteome</keyword>
<protein>
    <recommendedName>
        <fullName evidence="1">RNase H type-1 domain-containing protein</fullName>
    </recommendedName>
</protein>
<sequence>MSAVPDSFWEIYDKTYRNIPLSDKSEIQHCVHAVAEISWTVGTVITLQAIWARKASYFDNAADSSSDRAIARLHGRLRQAYINTRLIVTANASKGRKEAAKLMCSALLRQHVGVVTVLRLALPNTITILYFDGGSRGNPWSGGAGSLLVTLSPERPTPNVLWMASISLASIRTTNNIAEYRGLHIGLQRAVELRLKGIHIVGDSNIIVAQLRARRPPKAPHLRNLYDQCRGMADRLQVRTWTHHLRAYNRAADKLANVAMDDCVS</sequence>
<dbReference type="Gene3D" id="3.30.420.10">
    <property type="entry name" value="Ribonuclease H-like superfamily/Ribonuclease H"/>
    <property type="match status" value="1"/>
</dbReference>
<dbReference type="PROSITE" id="PS50879">
    <property type="entry name" value="RNASE_H_1"/>
    <property type="match status" value="1"/>
</dbReference>
<dbReference type="CDD" id="cd09279">
    <property type="entry name" value="RNase_HI_like"/>
    <property type="match status" value="1"/>
</dbReference>
<organism evidence="2 3">
    <name type="scientific">Phytophthora megakarya</name>
    <dbReference type="NCBI Taxonomy" id="4795"/>
    <lineage>
        <taxon>Eukaryota</taxon>
        <taxon>Sar</taxon>
        <taxon>Stramenopiles</taxon>
        <taxon>Oomycota</taxon>
        <taxon>Peronosporomycetes</taxon>
        <taxon>Peronosporales</taxon>
        <taxon>Peronosporaceae</taxon>
        <taxon>Phytophthora</taxon>
    </lineage>
</organism>
<dbReference type="InterPro" id="IPR002156">
    <property type="entry name" value="RNaseH_domain"/>
</dbReference>
<dbReference type="SUPFAM" id="SSF53098">
    <property type="entry name" value="Ribonuclease H-like"/>
    <property type="match status" value="1"/>
</dbReference>
<dbReference type="OrthoDB" id="303039at2759"/>
<dbReference type="InterPro" id="IPR012337">
    <property type="entry name" value="RNaseH-like_sf"/>
</dbReference>
<dbReference type="GO" id="GO:0004523">
    <property type="term" value="F:RNA-DNA hybrid ribonuclease activity"/>
    <property type="evidence" value="ECO:0007669"/>
    <property type="project" value="InterPro"/>
</dbReference>
<dbReference type="PANTHER" id="PTHR46387">
    <property type="entry name" value="POLYNUCLEOTIDYL TRANSFERASE, RIBONUCLEASE H-LIKE SUPERFAMILY PROTEIN"/>
    <property type="match status" value="1"/>
</dbReference>
<name>A0A225UPR1_9STRA</name>
<evidence type="ECO:0000259" key="1">
    <source>
        <dbReference type="PROSITE" id="PS50879"/>
    </source>
</evidence>